<dbReference type="AlphaFoldDB" id="A0A139AJ88"/>
<dbReference type="Gene3D" id="3.30.497.10">
    <property type="entry name" value="Antithrombin, subunit I, domain 2"/>
    <property type="match status" value="1"/>
</dbReference>
<evidence type="ECO:0000313" key="5">
    <source>
        <dbReference type="Proteomes" id="UP000070544"/>
    </source>
</evidence>
<dbReference type="Pfam" id="PF00079">
    <property type="entry name" value="Serpin"/>
    <property type="match status" value="1"/>
</dbReference>
<reference evidence="4 5" key="1">
    <citation type="journal article" date="2015" name="Genome Biol. Evol.">
        <title>Phylogenomic analyses indicate that early fungi evolved digesting cell walls of algal ancestors of land plants.</title>
        <authorList>
            <person name="Chang Y."/>
            <person name="Wang S."/>
            <person name="Sekimoto S."/>
            <person name="Aerts A.L."/>
            <person name="Choi C."/>
            <person name="Clum A."/>
            <person name="LaButti K.M."/>
            <person name="Lindquist E.A."/>
            <person name="Yee Ngan C."/>
            <person name="Ohm R.A."/>
            <person name="Salamov A.A."/>
            <person name="Grigoriev I.V."/>
            <person name="Spatafora J.W."/>
            <person name="Berbee M.L."/>
        </authorList>
    </citation>
    <scope>NUCLEOTIDE SEQUENCE [LARGE SCALE GENOMIC DNA]</scope>
    <source>
        <strain evidence="4 5">JEL478</strain>
    </source>
</reference>
<feature type="domain" description="Serpin" evidence="3">
    <location>
        <begin position="44"/>
        <end position="398"/>
    </location>
</feature>
<dbReference type="InterPro" id="IPR023795">
    <property type="entry name" value="Serpin_CS"/>
</dbReference>
<dbReference type="InterPro" id="IPR000215">
    <property type="entry name" value="Serpin_fam"/>
</dbReference>
<dbReference type="PANTHER" id="PTHR11461">
    <property type="entry name" value="SERINE PROTEASE INHIBITOR, SERPIN"/>
    <property type="match status" value="1"/>
</dbReference>
<protein>
    <recommendedName>
        <fullName evidence="3">Serpin domain-containing protein</fullName>
    </recommendedName>
</protein>
<dbReference type="PROSITE" id="PS00284">
    <property type="entry name" value="SERPIN"/>
    <property type="match status" value="1"/>
</dbReference>
<evidence type="ECO:0000313" key="4">
    <source>
        <dbReference type="EMBL" id="KXS16852.1"/>
    </source>
</evidence>
<dbReference type="GO" id="GO:0005615">
    <property type="term" value="C:extracellular space"/>
    <property type="evidence" value="ECO:0007669"/>
    <property type="project" value="InterPro"/>
</dbReference>
<dbReference type="Proteomes" id="UP000070544">
    <property type="component" value="Unassembled WGS sequence"/>
</dbReference>
<dbReference type="InterPro" id="IPR042178">
    <property type="entry name" value="Serpin_sf_1"/>
</dbReference>
<gene>
    <name evidence="4" type="ORF">M427DRAFT_55185</name>
</gene>
<proteinExistence type="inferred from homology"/>
<dbReference type="InterPro" id="IPR042185">
    <property type="entry name" value="Serpin_sf_2"/>
</dbReference>
<evidence type="ECO:0000256" key="1">
    <source>
        <dbReference type="ARBA" id="ARBA00009500"/>
    </source>
</evidence>
<dbReference type="GO" id="GO:0004867">
    <property type="term" value="F:serine-type endopeptidase inhibitor activity"/>
    <property type="evidence" value="ECO:0007669"/>
    <property type="project" value="InterPro"/>
</dbReference>
<dbReference type="SUPFAM" id="SSF56574">
    <property type="entry name" value="Serpins"/>
    <property type="match status" value="1"/>
</dbReference>
<dbReference type="PANTHER" id="PTHR11461:SF211">
    <property type="entry name" value="GH10112P-RELATED"/>
    <property type="match status" value="1"/>
</dbReference>
<dbReference type="InterPro" id="IPR036186">
    <property type="entry name" value="Serpin_sf"/>
</dbReference>
<comment type="similarity">
    <text evidence="1 2">Belongs to the serpin family.</text>
</comment>
<dbReference type="SMART" id="SM00093">
    <property type="entry name" value="SERPIN"/>
    <property type="match status" value="1"/>
</dbReference>
<evidence type="ECO:0000256" key="2">
    <source>
        <dbReference type="RuleBase" id="RU000411"/>
    </source>
</evidence>
<dbReference type="OrthoDB" id="2161313at2759"/>
<dbReference type="STRING" id="1344416.A0A139AJ88"/>
<organism evidence="4 5">
    <name type="scientific">Gonapodya prolifera (strain JEL478)</name>
    <name type="common">Monoblepharis prolifera</name>
    <dbReference type="NCBI Taxonomy" id="1344416"/>
    <lineage>
        <taxon>Eukaryota</taxon>
        <taxon>Fungi</taxon>
        <taxon>Fungi incertae sedis</taxon>
        <taxon>Chytridiomycota</taxon>
        <taxon>Chytridiomycota incertae sedis</taxon>
        <taxon>Monoblepharidomycetes</taxon>
        <taxon>Monoblepharidales</taxon>
        <taxon>Gonapodyaceae</taxon>
        <taxon>Gonapodya</taxon>
    </lineage>
</organism>
<dbReference type="CDD" id="cd00172">
    <property type="entry name" value="serpin"/>
    <property type="match status" value="1"/>
</dbReference>
<keyword evidence="5" id="KW-1185">Reference proteome</keyword>
<dbReference type="InterPro" id="IPR023796">
    <property type="entry name" value="Serpin_dom"/>
</dbReference>
<name>A0A139AJ88_GONPJ</name>
<dbReference type="Gene3D" id="2.30.39.10">
    <property type="entry name" value="Alpha-1-antitrypsin, domain 1"/>
    <property type="match status" value="1"/>
</dbReference>
<sequence length="400" mass="42689">MPKETPSSTDASQLPSSDSSKALVDRINAYHYSLLTKAVAGVGADAADARKGVVCSSFSVCHAVGLVLAGLDDQEGAFSSDRTITNSSYNRDLIPILRSVAHPSPSTTIAVASSVWIRSTISIPQSFSTKITSMAGSVNAVPNLSAEAINSWISETTKGQIGPMVGKDVEREDCALVSAVYFKSSWKTKFRVRTNDPLEFHTMDGTTKPLERMTCTTKYLVGDDGAGGTAVSVPFADGQCVARFIMAAEPPSVDGNKDPLTYVDIMRLCAENTRSVPNMLNVALVLPRKINLTSSVNLLKVWKDSDVEGSTTDTSGISFASLTKPMRFLGETYRISQAVHAARLSMDENGAEAAAATVIVNTRSMVRPASVVFDRPFLVEIVHSESNVITFLGLFTGGTD</sequence>
<evidence type="ECO:0000259" key="3">
    <source>
        <dbReference type="SMART" id="SM00093"/>
    </source>
</evidence>
<dbReference type="EMBL" id="KQ965750">
    <property type="protein sequence ID" value="KXS16852.1"/>
    <property type="molecule type" value="Genomic_DNA"/>
</dbReference>
<accession>A0A139AJ88</accession>